<comment type="similarity">
    <text evidence="1 4">Belongs to the SMG8 family.</text>
</comment>
<evidence type="ECO:0000313" key="7">
    <source>
        <dbReference type="RefSeq" id="XP_022244440.1"/>
    </source>
</evidence>
<dbReference type="GeneID" id="106461702"/>
<feature type="compositionally biased region" description="Polar residues" evidence="5">
    <location>
        <begin position="580"/>
        <end position="595"/>
    </location>
</feature>
<dbReference type="PANTHER" id="PTHR13091">
    <property type="entry name" value="AMPLIFIED IN BREAST CANCER 2-RELATED"/>
    <property type="match status" value="1"/>
</dbReference>
<accession>A0ABM1SLD4</accession>
<name>A0ABM1SLD4_LIMPO</name>
<keyword evidence="6" id="KW-1185">Reference proteome</keyword>
<evidence type="ECO:0000313" key="6">
    <source>
        <dbReference type="Proteomes" id="UP000694941"/>
    </source>
</evidence>
<evidence type="ECO:0000256" key="3">
    <source>
        <dbReference type="ARBA" id="ARBA00029509"/>
    </source>
</evidence>
<protein>
    <recommendedName>
        <fullName evidence="3 4">Nonsense-mediated mRNA decay factor SMG8</fullName>
    </recommendedName>
</protein>
<sequence>MFTDPGEINIDEPADIQGFYHPESRVIFLHLIGSFDTKCLLQKCHSIENELKEKTFLEVWSDLQCSFSKALLLIFHLSHIILVAHPTTTFDVSYIHLFQTLDSVRQKAVPCLTDLLRSFPISQDWVQAGRPCSPRVLFIFQTNAPEFQSESIDSSDGTGKTRSKKFPPIKRLEHALEDQIYRILRKSRVITNISGNSLFAVPANQEFVYVTSKKSLIVDPLGYLMNQLKECCSFPKSPGEMDPSKSKSYLLNRRGSIQNQTANDLPAFALTPEDGASEHSFKAFLWQHIDLALSKGFDDNVGRNIVRAYFELPTAQIWFQIANKLKNWFFMEPKDSRSGAVMSLLKTTLDIDVRFSEGRCAKVLPLASAAYQDNLPTHYTLDYHERKLNQALQVFAMHARGPAFQQFAQQLEEDCERLWQNGHQMCEFRSLTGNHCINPLHRASEDDEDVDDKTLPIMPHCSQVKMLSACDCGRRQASREDPFEVKAANYSFYSSLHDDCCGKLERIKFPVFTSTTGVSRPAQISPVQAHQQSEETRRKRHESQPGRGESQVTTTSMSLALSFGQPGSSDMFPTEESAVELSQGSEESPRQTSDQEVIISLRESKVTESPEKCTGGEKLGVLRQPSTTEYLPGMLHSESPLGLLPMFPSWSLICLGPSSLYSHNIGIQEQPGFIPGTNFLLPWDVTVKLEHKDRWPTVWDGKRPHTWKTKKGGKDGSQFTVKIFIGVEYECPRGHRFMCSAPDKVLRATSSGLVKDNANKITGNDMPLYFPCPCRGSKHQVAQLIRIHVVTPKAPVHVTLNPRVQAAPPPSPVFSPGNSEPVKLSQSAYWVLRLPFVYQGDQGPYLPPKDPVPVEVCHLLKGTYDIAEQISEKS</sequence>
<comment type="function">
    <text evidence="4">Involved in nonsense-mediated decay (NMD) of mRNAs containing premature stop codons.</text>
</comment>
<dbReference type="Pfam" id="PF10220">
    <property type="entry name" value="Smg8_Smg9"/>
    <property type="match status" value="1"/>
</dbReference>
<dbReference type="PANTHER" id="PTHR13091:SF0">
    <property type="entry name" value="NONSENSE-MEDIATED MRNA DECAY FACTOR SMG8"/>
    <property type="match status" value="1"/>
</dbReference>
<proteinExistence type="inferred from homology"/>
<evidence type="ECO:0000256" key="5">
    <source>
        <dbReference type="SAM" id="MobiDB-lite"/>
    </source>
</evidence>
<keyword evidence="2 4" id="KW-0866">Nonsense-mediated mRNA decay</keyword>
<dbReference type="InterPro" id="IPR019354">
    <property type="entry name" value="SMG8-like"/>
</dbReference>
<dbReference type="Proteomes" id="UP000694941">
    <property type="component" value="Unplaced"/>
</dbReference>
<feature type="compositionally biased region" description="Polar residues" evidence="5">
    <location>
        <begin position="550"/>
        <end position="559"/>
    </location>
</feature>
<evidence type="ECO:0000256" key="1">
    <source>
        <dbReference type="ARBA" id="ARBA00006443"/>
    </source>
</evidence>
<organism evidence="6 7">
    <name type="scientific">Limulus polyphemus</name>
    <name type="common">Atlantic horseshoe crab</name>
    <dbReference type="NCBI Taxonomy" id="6850"/>
    <lineage>
        <taxon>Eukaryota</taxon>
        <taxon>Metazoa</taxon>
        <taxon>Ecdysozoa</taxon>
        <taxon>Arthropoda</taxon>
        <taxon>Chelicerata</taxon>
        <taxon>Merostomata</taxon>
        <taxon>Xiphosura</taxon>
        <taxon>Limulidae</taxon>
        <taxon>Limulus</taxon>
    </lineage>
</organism>
<feature type="region of interest" description="Disordered" evidence="5">
    <location>
        <begin position="517"/>
        <end position="596"/>
    </location>
</feature>
<evidence type="ECO:0000256" key="4">
    <source>
        <dbReference type="RuleBase" id="RU367133"/>
    </source>
</evidence>
<reference evidence="7" key="1">
    <citation type="submission" date="2025-08" db="UniProtKB">
        <authorList>
            <consortium name="RefSeq"/>
        </authorList>
    </citation>
    <scope>IDENTIFICATION</scope>
    <source>
        <tissue evidence="7">Muscle</tissue>
    </source>
</reference>
<evidence type="ECO:0000256" key="2">
    <source>
        <dbReference type="ARBA" id="ARBA00023161"/>
    </source>
</evidence>
<gene>
    <name evidence="7" type="primary">LOC106461702</name>
</gene>
<dbReference type="RefSeq" id="XP_022244440.1">
    <property type="nucleotide sequence ID" value="XM_022388732.1"/>
</dbReference>